<name>A0A919QIT2_9ACTN</name>
<dbReference type="EMBL" id="BOOA01000050">
    <property type="protein sequence ID" value="GIH27130.1"/>
    <property type="molecule type" value="Genomic_DNA"/>
</dbReference>
<proteinExistence type="predicted"/>
<keyword evidence="1" id="KW-1133">Transmembrane helix</keyword>
<dbReference type="AlphaFoldDB" id="A0A919QIT2"/>
<accession>A0A919QIT2</accession>
<feature type="transmembrane region" description="Helical" evidence="1">
    <location>
        <begin position="173"/>
        <end position="196"/>
    </location>
</feature>
<dbReference type="RefSeq" id="WP_204043795.1">
    <property type="nucleotide sequence ID" value="NZ_BOOA01000050.1"/>
</dbReference>
<reference evidence="2" key="1">
    <citation type="submission" date="2021-01" db="EMBL/GenBank/DDBJ databases">
        <title>Whole genome shotgun sequence of Acrocarpospora phusangensis NBRC 108782.</title>
        <authorList>
            <person name="Komaki H."/>
            <person name="Tamura T."/>
        </authorList>
    </citation>
    <scope>NUCLEOTIDE SEQUENCE</scope>
    <source>
        <strain evidence="2">NBRC 108782</strain>
    </source>
</reference>
<dbReference type="Pfam" id="PF06197">
    <property type="entry name" value="DUF998"/>
    <property type="match status" value="1"/>
</dbReference>
<sequence>MSTRTLLTCGIIAGPLFVTTCLIQAVTREGYDLSRHPISLLSLGEAGWIQIANFVVTGLLYVACAAGLRRTAGGTWGPLLVGLLGAGLIVGGVFLTDAGAGFPAGAPEGAPELTWHGIIHTLGPVVALGSIVVAGPVYLRRFAREGNRGWATGSALASAMIVALLAWPDPDGLSVRLLAATAVACAFVAAVSWRAVDVVG</sequence>
<organism evidence="2 3">
    <name type="scientific">Acrocarpospora phusangensis</name>
    <dbReference type="NCBI Taxonomy" id="1070424"/>
    <lineage>
        <taxon>Bacteria</taxon>
        <taxon>Bacillati</taxon>
        <taxon>Actinomycetota</taxon>
        <taxon>Actinomycetes</taxon>
        <taxon>Streptosporangiales</taxon>
        <taxon>Streptosporangiaceae</taxon>
        <taxon>Acrocarpospora</taxon>
    </lineage>
</organism>
<evidence type="ECO:0000313" key="3">
    <source>
        <dbReference type="Proteomes" id="UP000640052"/>
    </source>
</evidence>
<evidence type="ECO:0000256" key="1">
    <source>
        <dbReference type="SAM" id="Phobius"/>
    </source>
</evidence>
<dbReference type="InterPro" id="IPR009339">
    <property type="entry name" value="DUF998"/>
</dbReference>
<protein>
    <recommendedName>
        <fullName evidence="4">DUF998 domain-containing protein</fullName>
    </recommendedName>
</protein>
<feature type="transmembrane region" description="Helical" evidence="1">
    <location>
        <begin position="115"/>
        <end position="138"/>
    </location>
</feature>
<gene>
    <name evidence="2" type="ORF">Aph01nite_54400</name>
</gene>
<keyword evidence="1" id="KW-0812">Transmembrane</keyword>
<feature type="transmembrane region" description="Helical" evidence="1">
    <location>
        <begin position="47"/>
        <end position="68"/>
    </location>
</feature>
<keyword evidence="3" id="KW-1185">Reference proteome</keyword>
<evidence type="ECO:0008006" key="4">
    <source>
        <dbReference type="Google" id="ProtNLM"/>
    </source>
</evidence>
<keyword evidence="1" id="KW-0472">Membrane</keyword>
<evidence type="ECO:0000313" key="2">
    <source>
        <dbReference type="EMBL" id="GIH27130.1"/>
    </source>
</evidence>
<dbReference type="Proteomes" id="UP000640052">
    <property type="component" value="Unassembled WGS sequence"/>
</dbReference>
<comment type="caution">
    <text evidence="2">The sequence shown here is derived from an EMBL/GenBank/DDBJ whole genome shotgun (WGS) entry which is preliminary data.</text>
</comment>
<feature type="transmembrane region" description="Helical" evidence="1">
    <location>
        <begin position="75"/>
        <end position="95"/>
    </location>
</feature>
<feature type="transmembrane region" description="Helical" evidence="1">
    <location>
        <begin position="150"/>
        <end position="167"/>
    </location>
</feature>